<feature type="region of interest" description="Disordered" evidence="1">
    <location>
        <begin position="57"/>
        <end position="174"/>
    </location>
</feature>
<proteinExistence type="predicted"/>
<dbReference type="AlphaFoldDB" id="A0A9P4VR30"/>
<sequence length="174" mass="18957">MPAKIPLEGTAQLLWLCVKNSDMKTIDFDAVGKALGCSKSGAAQRFGRLKKALDEGMSVADASKPATPSKKTTATKGGSVSPIKRPTTGTKRKKPSKDDDDDSDDDAGTYSATPIPKKQRPVRAVASKSPKVKDEGSDDDEEDLDEEDVYHEHDEYALDDNTNFKYETNDEYPI</sequence>
<evidence type="ECO:0000313" key="3">
    <source>
        <dbReference type="EMBL" id="KAF2838965.1"/>
    </source>
</evidence>
<feature type="domain" description="Myb-like DNA-binding" evidence="2">
    <location>
        <begin position="10"/>
        <end position="54"/>
    </location>
</feature>
<protein>
    <recommendedName>
        <fullName evidence="2">Myb-like DNA-binding domain-containing protein</fullName>
    </recommendedName>
</protein>
<organism evidence="3 4">
    <name type="scientific">Patellaria atrata CBS 101060</name>
    <dbReference type="NCBI Taxonomy" id="1346257"/>
    <lineage>
        <taxon>Eukaryota</taxon>
        <taxon>Fungi</taxon>
        <taxon>Dikarya</taxon>
        <taxon>Ascomycota</taxon>
        <taxon>Pezizomycotina</taxon>
        <taxon>Dothideomycetes</taxon>
        <taxon>Dothideomycetes incertae sedis</taxon>
        <taxon>Patellariales</taxon>
        <taxon>Patellariaceae</taxon>
        <taxon>Patellaria</taxon>
    </lineage>
</organism>
<reference evidence="3" key="1">
    <citation type="journal article" date="2020" name="Stud. Mycol.">
        <title>101 Dothideomycetes genomes: a test case for predicting lifestyles and emergence of pathogens.</title>
        <authorList>
            <person name="Haridas S."/>
            <person name="Albert R."/>
            <person name="Binder M."/>
            <person name="Bloem J."/>
            <person name="Labutti K."/>
            <person name="Salamov A."/>
            <person name="Andreopoulos B."/>
            <person name="Baker S."/>
            <person name="Barry K."/>
            <person name="Bills G."/>
            <person name="Bluhm B."/>
            <person name="Cannon C."/>
            <person name="Castanera R."/>
            <person name="Culley D."/>
            <person name="Daum C."/>
            <person name="Ezra D."/>
            <person name="Gonzalez J."/>
            <person name="Henrissat B."/>
            <person name="Kuo A."/>
            <person name="Liang C."/>
            <person name="Lipzen A."/>
            <person name="Lutzoni F."/>
            <person name="Magnuson J."/>
            <person name="Mondo S."/>
            <person name="Nolan M."/>
            <person name="Ohm R."/>
            <person name="Pangilinan J."/>
            <person name="Park H.-J."/>
            <person name="Ramirez L."/>
            <person name="Alfaro M."/>
            <person name="Sun H."/>
            <person name="Tritt A."/>
            <person name="Yoshinaga Y."/>
            <person name="Zwiers L.-H."/>
            <person name="Turgeon B."/>
            <person name="Goodwin S."/>
            <person name="Spatafora J."/>
            <person name="Crous P."/>
            <person name="Grigoriev I."/>
        </authorList>
    </citation>
    <scope>NUCLEOTIDE SEQUENCE</scope>
    <source>
        <strain evidence="3">CBS 101060</strain>
    </source>
</reference>
<name>A0A9P4VR30_9PEZI</name>
<dbReference type="Pfam" id="PF22980">
    <property type="entry name" value="Myb_DNA-bind_8"/>
    <property type="match status" value="1"/>
</dbReference>
<feature type="compositionally biased region" description="Low complexity" evidence="1">
    <location>
        <begin position="62"/>
        <end position="89"/>
    </location>
</feature>
<dbReference type="InterPro" id="IPR054505">
    <property type="entry name" value="Myb_DNA-bind_8"/>
</dbReference>
<keyword evidence="4" id="KW-1185">Reference proteome</keyword>
<evidence type="ECO:0000313" key="4">
    <source>
        <dbReference type="Proteomes" id="UP000799429"/>
    </source>
</evidence>
<dbReference type="EMBL" id="MU006096">
    <property type="protein sequence ID" value="KAF2838965.1"/>
    <property type="molecule type" value="Genomic_DNA"/>
</dbReference>
<evidence type="ECO:0000259" key="2">
    <source>
        <dbReference type="Pfam" id="PF22980"/>
    </source>
</evidence>
<feature type="compositionally biased region" description="Acidic residues" evidence="1">
    <location>
        <begin position="136"/>
        <end position="149"/>
    </location>
</feature>
<dbReference type="OrthoDB" id="3944408at2759"/>
<dbReference type="Proteomes" id="UP000799429">
    <property type="component" value="Unassembled WGS sequence"/>
</dbReference>
<feature type="compositionally biased region" description="Acidic residues" evidence="1">
    <location>
        <begin position="98"/>
        <end position="107"/>
    </location>
</feature>
<comment type="caution">
    <text evidence="3">The sequence shown here is derived from an EMBL/GenBank/DDBJ whole genome shotgun (WGS) entry which is preliminary data.</text>
</comment>
<evidence type="ECO:0000256" key="1">
    <source>
        <dbReference type="SAM" id="MobiDB-lite"/>
    </source>
</evidence>
<gene>
    <name evidence="3" type="ORF">M501DRAFT_1004823</name>
</gene>
<accession>A0A9P4VR30</accession>